<evidence type="ECO:0000313" key="2">
    <source>
        <dbReference type="EMBL" id="KAL3764388.1"/>
    </source>
</evidence>
<organism evidence="2 3">
    <name type="scientific">Stephanodiscus triporus</name>
    <dbReference type="NCBI Taxonomy" id="2934178"/>
    <lineage>
        <taxon>Eukaryota</taxon>
        <taxon>Sar</taxon>
        <taxon>Stramenopiles</taxon>
        <taxon>Ochrophyta</taxon>
        <taxon>Bacillariophyta</taxon>
        <taxon>Coscinodiscophyceae</taxon>
        <taxon>Thalassiosirophycidae</taxon>
        <taxon>Stephanodiscales</taxon>
        <taxon>Stephanodiscaceae</taxon>
        <taxon>Stephanodiscus</taxon>
    </lineage>
</organism>
<dbReference type="EMBL" id="JALLAZ020001776">
    <property type="protein sequence ID" value="KAL3764388.1"/>
    <property type="molecule type" value="Genomic_DNA"/>
</dbReference>
<feature type="region of interest" description="Disordered" evidence="1">
    <location>
        <begin position="353"/>
        <end position="373"/>
    </location>
</feature>
<evidence type="ECO:0000313" key="3">
    <source>
        <dbReference type="Proteomes" id="UP001530315"/>
    </source>
</evidence>
<dbReference type="Proteomes" id="UP001530315">
    <property type="component" value="Unassembled WGS sequence"/>
</dbReference>
<dbReference type="AlphaFoldDB" id="A0ABD3MKG4"/>
<gene>
    <name evidence="2" type="ORF">ACHAW5_005129</name>
</gene>
<evidence type="ECO:0000256" key="1">
    <source>
        <dbReference type="SAM" id="MobiDB-lite"/>
    </source>
</evidence>
<proteinExistence type="predicted"/>
<dbReference type="InterPro" id="IPR019656">
    <property type="entry name" value="Uncharacterised_Ycf34"/>
</dbReference>
<name>A0ABD3MKG4_9STRA</name>
<feature type="compositionally biased region" description="Basic and acidic residues" evidence="1">
    <location>
        <begin position="35"/>
        <end position="50"/>
    </location>
</feature>
<reference evidence="2 3" key="1">
    <citation type="submission" date="2024-10" db="EMBL/GenBank/DDBJ databases">
        <title>Updated reference genomes for cyclostephanoid diatoms.</title>
        <authorList>
            <person name="Roberts W.R."/>
            <person name="Alverson A.J."/>
        </authorList>
    </citation>
    <scope>NUCLEOTIDE SEQUENCE [LARGE SCALE GENOMIC DNA]</scope>
    <source>
        <strain evidence="2 3">AJA276-08</strain>
    </source>
</reference>
<feature type="region of interest" description="Disordered" evidence="1">
    <location>
        <begin position="30"/>
        <end position="68"/>
    </location>
</feature>
<dbReference type="SUPFAM" id="SSF47819">
    <property type="entry name" value="HRDC-like"/>
    <property type="match status" value="1"/>
</dbReference>
<sequence length="427" mass="48418">MSSDASDLSPYELARLERIRRNEDRLRGLGLIRSGKPENKASAADREKKVQRVRRNGRPSVTTRSSKRLRELKDSKQISHKEVAEDDIPGGEDLTVSVLEDEVNYVLMPQEPEQLDDHEFQVYAALRAWRLRRKNELEVEPYKICQNRTLCELIRRRRNYSGFASRRGEEGNAGGGTVEQDLLSVWGIGPSKAAPGGFGWEMLEILEIEENCRLLELSRTLSTGEQKSPTSLQVKGTRLHQPSTMIKTIMIAAALAALHGVAAFAPLSQRNPFISSSDFRRTNPPTSLKMCICINCARVTNCLAYHFVEEQHSQPHINKSPNWEPRNGSPTIQVHIRPDANRKAEKALGQMWKEHEDQTRQAEEDSMKTKEGDGEVSLFGEKQYDLSGITSYEYDVVECEDFVLSKDAWVKNMPEEIRIANPKFVPT</sequence>
<dbReference type="InterPro" id="IPR044876">
    <property type="entry name" value="HRDC_dom_sf"/>
</dbReference>
<dbReference type="InterPro" id="IPR010997">
    <property type="entry name" value="HRDC-like_sf"/>
</dbReference>
<accession>A0ABD3MKG4</accession>
<dbReference type="Gene3D" id="1.10.150.80">
    <property type="entry name" value="HRDC domain"/>
    <property type="match status" value="1"/>
</dbReference>
<dbReference type="Pfam" id="PF10718">
    <property type="entry name" value="Ycf34"/>
    <property type="match status" value="1"/>
</dbReference>
<comment type="caution">
    <text evidence="2">The sequence shown here is derived from an EMBL/GenBank/DDBJ whole genome shotgun (WGS) entry which is preliminary data.</text>
</comment>
<keyword evidence="3" id="KW-1185">Reference proteome</keyword>
<protein>
    <submittedName>
        <fullName evidence="2">Uncharacterized protein</fullName>
    </submittedName>
</protein>